<dbReference type="SUPFAM" id="SSF56281">
    <property type="entry name" value="Metallo-hydrolase/oxidoreductase"/>
    <property type="match status" value="1"/>
</dbReference>
<name>A0ABP3WM03_9GAMM</name>
<keyword evidence="5" id="KW-1185">Reference proteome</keyword>
<reference evidence="5" key="1">
    <citation type="journal article" date="2019" name="Int. J. Syst. Evol. Microbiol.">
        <title>The Global Catalogue of Microorganisms (GCM) 10K type strain sequencing project: providing services to taxonomists for standard genome sequencing and annotation.</title>
        <authorList>
            <consortium name="The Broad Institute Genomics Platform"/>
            <consortium name="The Broad Institute Genome Sequencing Center for Infectious Disease"/>
            <person name="Wu L."/>
            <person name="Ma J."/>
        </authorList>
    </citation>
    <scope>NUCLEOTIDE SEQUENCE [LARGE SCALE GENOMIC DNA]</scope>
    <source>
        <strain evidence="5">JCM 15608</strain>
    </source>
</reference>
<evidence type="ECO:0000256" key="2">
    <source>
        <dbReference type="SAM" id="SignalP"/>
    </source>
</evidence>
<feature type="domain" description="Metallo-beta-lactamase" evidence="3">
    <location>
        <begin position="73"/>
        <end position="258"/>
    </location>
</feature>
<evidence type="ECO:0000256" key="1">
    <source>
        <dbReference type="ARBA" id="ARBA00022801"/>
    </source>
</evidence>
<dbReference type="PANTHER" id="PTHR43546:SF9">
    <property type="entry name" value="L-ASCORBATE-6-PHOSPHATE LACTONASE ULAG-RELATED"/>
    <property type="match status" value="1"/>
</dbReference>
<gene>
    <name evidence="4" type="ORF">GCM10009111_18560</name>
</gene>
<accession>A0ABP3WM03</accession>
<dbReference type="Gene3D" id="3.60.15.10">
    <property type="entry name" value="Ribonuclease Z/Hydroxyacylglutathione hydrolase-like"/>
    <property type="match status" value="1"/>
</dbReference>
<dbReference type="InterPro" id="IPR001279">
    <property type="entry name" value="Metallo-B-lactamas"/>
</dbReference>
<organism evidence="4 5">
    <name type="scientific">Colwellia asteriadis</name>
    <dbReference type="NCBI Taxonomy" id="517723"/>
    <lineage>
        <taxon>Bacteria</taxon>
        <taxon>Pseudomonadati</taxon>
        <taxon>Pseudomonadota</taxon>
        <taxon>Gammaproteobacteria</taxon>
        <taxon>Alteromonadales</taxon>
        <taxon>Colwelliaceae</taxon>
        <taxon>Colwellia</taxon>
    </lineage>
</organism>
<evidence type="ECO:0000313" key="4">
    <source>
        <dbReference type="EMBL" id="GAA0817404.1"/>
    </source>
</evidence>
<dbReference type="Proteomes" id="UP001500021">
    <property type="component" value="Unassembled WGS sequence"/>
</dbReference>
<protein>
    <recommendedName>
        <fullName evidence="3">Metallo-beta-lactamase domain-containing protein</fullName>
    </recommendedName>
</protein>
<sequence length="293" mass="32731">MQLRKLISLSISLLLSTQLYAQEPEVEVRWLGGPSMELHFDGLSIMTDPMFGEGEQAFLMADPNEMFDLKLGPNVRHHKRVTKLPNIDLTQTDLILLSHAHEDHFDQEAHKRLQKDILMMMPKDDQEKIAKLGFTNIDALAPGDSREFKTPRGKVTITAVPADHTLNKALEPLLGHGLGFYIVFQQGDWRRSLYWTGDSMPSERVINFVRALGPIDILIPNMGRVGTTGPLGQISMGAKEVIKLVNSLEVTKVLPIHHSTYALYLEPISVLVELMQNNSVGLDLISEGSTAVY</sequence>
<evidence type="ECO:0000313" key="5">
    <source>
        <dbReference type="Proteomes" id="UP001500021"/>
    </source>
</evidence>
<keyword evidence="2" id="KW-0732">Signal</keyword>
<dbReference type="InterPro" id="IPR036866">
    <property type="entry name" value="RibonucZ/Hydroxyglut_hydro"/>
</dbReference>
<feature type="chain" id="PRO_5046573478" description="Metallo-beta-lactamase domain-containing protein" evidence="2">
    <location>
        <begin position="22"/>
        <end position="293"/>
    </location>
</feature>
<dbReference type="PANTHER" id="PTHR43546">
    <property type="entry name" value="UPF0173 METAL-DEPENDENT HYDROLASE MJ1163-RELATED"/>
    <property type="match status" value="1"/>
</dbReference>
<dbReference type="RefSeq" id="WP_343817217.1">
    <property type="nucleotide sequence ID" value="NZ_BAAAFA010000006.1"/>
</dbReference>
<dbReference type="EMBL" id="BAAAFA010000006">
    <property type="protein sequence ID" value="GAA0817404.1"/>
    <property type="molecule type" value="Genomic_DNA"/>
</dbReference>
<feature type="signal peptide" evidence="2">
    <location>
        <begin position="1"/>
        <end position="21"/>
    </location>
</feature>
<dbReference type="InterPro" id="IPR050114">
    <property type="entry name" value="UPF0173_UPF0282_UlaG_hydrolase"/>
</dbReference>
<keyword evidence="1" id="KW-0378">Hydrolase</keyword>
<evidence type="ECO:0000259" key="3">
    <source>
        <dbReference type="Pfam" id="PF12706"/>
    </source>
</evidence>
<dbReference type="Pfam" id="PF12706">
    <property type="entry name" value="Lactamase_B_2"/>
    <property type="match status" value="1"/>
</dbReference>
<comment type="caution">
    <text evidence="4">The sequence shown here is derived from an EMBL/GenBank/DDBJ whole genome shotgun (WGS) entry which is preliminary data.</text>
</comment>
<proteinExistence type="predicted"/>